<dbReference type="RefSeq" id="WP_256400276.1">
    <property type="nucleotide sequence ID" value="NZ_JANHJR010000002.1"/>
</dbReference>
<feature type="region of interest" description="Disordered" evidence="1">
    <location>
        <begin position="1"/>
        <end position="22"/>
    </location>
</feature>
<dbReference type="EMBL" id="JBHUDO010000001">
    <property type="protein sequence ID" value="MFD1645037.1"/>
    <property type="molecule type" value="Genomic_DNA"/>
</dbReference>
<proteinExistence type="predicted"/>
<evidence type="ECO:0000313" key="3">
    <source>
        <dbReference type="EMBL" id="MFD1645037.1"/>
    </source>
</evidence>
<accession>A0ABD6DFM0</accession>
<gene>
    <name evidence="3" type="ORF">ACFSBL_04995</name>
</gene>
<sequence length="99" mass="11150">MARDDGDDREWPDPPGVGEDRSRDWGRLRFRLACSAVVSLVLVVVFWGYITGFLLDALWPPQEPLTRWATLVLLQVAGFLVLPLLVGGLVGDVLYDRFH</sequence>
<reference evidence="3 4" key="1">
    <citation type="journal article" date="2019" name="Int. J. Syst. Evol. Microbiol.">
        <title>The Global Catalogue of Microorganisms (GCM) 10K type strain sequencing project: providing services to taxonomists for standard genome sequencing and annotation.</title>
        <authorList>
            <consortium name="The Broad Institute Genomics Platform"/>
            <consortium name="The Broad Institute Genome Sequencing Center for Infectious Disease"/>
            <person name="Wu L."/>
            <person name="Ma J."/>
        </authorList>
    </citation>
    <scope>NUCLEOTIDE SEQUENCE [LARGE SCALE GENOMIC DNA]</scope>
    <source>
        <strain evidence="3 4">CGMCC 1.10390</strain>
    </source>
</reference>
<name>A0ABD6DFM0_9EURY</name>
<comment type="caution">
    <text evidence="3">The sequence shown here is derived from an EMBL/GenBank/DDBJ whole genome shotgun (WGS) entry which is preliminary data.</text>
</comment>
<keyword evidence="2" id="KW-0472">Membrane</keyword>
<evidence type="ECO:0000313" key="4">
    <source>
        <dbReference type="Proteomes" id="UP001597034"/>
    </source>
</evidence>
<evidence type="ECO:0000256" key="1">
    <source>
        <dbReference type="SAM" id="MobiDB-lite"/>
    </source>
</evidence>
<evidence type="ECO:0000256" key="2">
    <source>
        <dbReference type="SAM" id="Phobius"/>
    </source>
</evidence>
<feature type="transmembrane region" description="Helical" evidence="2">
    <location>
        <begin position="70"/>
        <end position="95"/>
    </location>
</feature>
<feature type="transmembrane region" description="Helical" evidence="2">
    <location>
        <begin position="30"/>
        <end position="50"/>
    </location>
</feature>
<dbReference type="AlphaFoldDB" id="A0ABD6DFM0"/>
<keyword evidence="2" id="KW-1133">Transmembrane helix</keyword>
<protein>
    <submittedName>
        <fullName evidence="3">Uncharacterized protein</fullName>
    </submittedName>
</protein>
<dbReference type="Proteomes" id="UP001597034">
    <property type="component" value="Unassembled WGS sequence"/>
</dbReference>
<keyword evidence="2" id="KW-0812">Transmembrane</keyword>
<keyword evidence="4" id="KW-1185">Reference proteome</keyword>
<organism evidence="3 4">
    <name type="scientific">Haloarchaeobius litoreus</name>
    <dbReference type="NCBI Taxonomy" id="755306"/>
    <lineage>
        <taxon>Archaea</taxon>
        <taxon>Methanobacteriati</taxon>
        <taxon>Methanobacteriota</taxon>
        <taxon>Stenosarchaea group</taxon>
        <taxon>Halobacteria</taxon>
        <taxon>Halobacteriales</taxon>
        <taxon>Halorubellaceae</taxon>
        <taxon>Haloarchaeobius</taxon>
    </lineage>
</organism>